<proteinExistence type="predicted"/>
<dbReference type="EMBL" id="JBHMBL010000001">
    <property type="protein sequence ID" value="MFB9641539.1"/>
    <property type="molecule type" value="Genomic_DNA"/>
</dbReference>
<reference evidence="1 2" key="1">
    <citation type="submission" date="2024-09" db="EMBL/GenBank/DDBJ databases">
        <authorList>
            <person name="Sun Q."/>
            <person name="Mori K."/>
        </authorList>
    </citation>
    <scope>NUCLEOTIDE SEQUENCE [LARGE SCALE GENOMIC DNA]</scope>
    <source>
        <strain evidence="1 2">JCM 14321</strain>
    </source>
</reference>
<accession>A0ABV5SMH6</accession>
<evidence type="ECO:0000313" key="1">
    <source>
        <dbReference type="EMBL" id="MFB9641539.1"/>
    </source>
</evidence>
<evidence type="ECO:0000313" key="2">
    <source>
        <dbReference type="Proteomes" id="UP001589667"/>
    </source>
</evidence>
<gene>
    <name evidence="1" type="ORF">ACFFQV_04450</name>
</gene>
<dbReference type="RefSeq" id="WP_157423131.1">
    <property type="nucleotide sequence ID" value="NZ_BAAANI010000006.1"/>
</dbReference>
<dbReference type="InterPro" id="IPR020109">
    <property type="entry name" value="Holin_r1t"/>
</dbReference>
<dbReference type="Pfam" id="PF16945">
    <property type="entry name" value="Phage_r1t_holin"/>
    <property type="match status" value="1"/>
</dbReference>
<keyword evidence="2" id="KW-1185">Reference proteome</keyword>
<protein>
    <submittedName>
        <fullName evidence="1">Holin</fullName>
    </submittedName>
</protein>
<sequence>MASKYADKAFWVDTFDRAVSTVAQAGVATLTAGATGILEVDWVQAASVAGLAGAVSVLTSVAFRGGNTNKVQ</sequence>
<comment type="caution">
    <text evidence="1">The sequence shown here is derived from an EMBL/GenBank/DDBJ whole genome shotgun (WGS) entry which is preliminary data.</text>
</comment>
<name>A0ABV5SMH6_9MICO</name>
<dbReference type="Proteomes" id="UP001589667">
    <property type="component" value="Unassembled WGS sequence"/>
</dbReference>
<organism evidence="1 2">
    <name type="scientific">Agromyces lapidis</name>
    <dbReference type="NCBI Taxonomy" id="279574"/>
    <lineage>
        <taxon>Bacteria</taxon>
        <taxon>Bacillati</taxon>
        <taxon>Actinomycetota</taxon>
        <taxon>Actinomycetes</taxon>
        <taxon>Micrococcales</taxon>
        <taxon>Microbacteriaceae</taxon>
        <taxon>Agromyces</taxon>
    </lineage>
</organism>